<dbReference type="InterPro" id="IPR043129">
    <property type="entry name" value="ATPase_NBD"/>
</dbReference>
<sequence length="516" mass="55717">MGGCDSILSIDIGTTRIKAGLVDCNTLEITGRGSVSTPVSYPRKGWSEQDPEELWRAIVRAASAALEGFEASRVSGVIFSTYLAGVVLLDRDNYELTPIITWLDERAHGLPRELFSGVLKVSGYNLLHLVDLLRVTGGAPSKTGKDPLSKMVWLRENMPDLFTKAHSIGTLKTWVLAKTAGARLVSPDDAHLTWLADTRGGRAVWSPRLARRYGIPLEKLPRIAGPTDVAGGLVSSAARDLGLPEGIPVIVGAGDIASAAVGSGALADGEYHIYVGTSSWIGVHSSRRLLDVGHYIGSLLSAKPGEYLVIGEQEIAGGMIDWILDATGMDYRAVEDINSIPPGSEGLIATPWLYGERTPIDDPHAKGVIIGLTLRHTKKHLIKAALEGVALNIAWAMKHMVRLAGKPKMLRGVGGGFRLQALANIIASVLNHTIEVASQPEMAGVRGAAALAASSLKKTSIEYETVKVPISWRAEPDPDASRMYKELLQIYEEIYARLKVLFRRLSVYDHFTPVFD</sequence>
<keyword evidence="1 3" id="KW-0808">Transferase</keyword>
<dbReference type="PANTHER" id="PTHR43095">
    <property type="entry name" value="SUGAR KINASE"/>
    <property type="match status" value="1"/>
</dbReference>
<dbReference type="InterPro" id="IPR018484">
    <property type="entry name" value="FGGY_N"/>
</dbReference>
<dbReference type="GO" id="GO:0016773">
    <property type="term" value="F:phosphotransferase activity, alcohol group as acceptor"/>
    <property type="evidence" value="ECO:0007669"/>
    <property type="project" value="InterPro"/>
</dbReference>
<gene>
    <name evidence="6" type="ORF">apy_16420</name>
</gene>
<dbReference type="GO" id="GO:0005975">
    <property type="term" value="P:carbohydrate metabolic process"/>
    <property type="evidence" value="ECO:0007669"/>
    <property type="project" value="InterPro"/>
</dbReference>
<dbReference type="InterPro" id="IPR018485">
    <property type="entry name" value="FGGY_C"/>
</dbReference>
<keyword evidence="2 3" id="KW-0418">Kinase</keyword>
<dbReference type="EMBL" id="BDMD01000141">
    <property type="protein sequence ID" value="GBF09917.1"/>
    <property type="molecule type" value="Genomic_DNA"/>
</dbReference>
<organism evidence="6 7">
    <name type="scientific">Aeropyrum pernix</name>
    <dbReference type="NCBI Taxonomy" id="56636"/>
    <lineage>
        <taxon>Archaea</taxon>
        <taxon>Thermoproteota</taxon>
        <taxon>Thermoprotei</taxon>
        <taxon>Desulfurococcales</taxon>
        <taxon>Desulfurococcaceae</taxon>
        <taxon>Aeropyrum</taxon>
    </lineage>
</organism>
<dbReference type="PANTHER" id="PTHR43095:SF2">
    <property type="entry name" value="GLUCONOKINASE"/>
    <property type="match status" value="1"/>
</dbReference>
<dbReference type="PROSITE" id="PS00445">
    <property type="entry name" value="FGGY_KINASES_2"/>
    <property type="match status" value="1"/>
</dbReference>
<dbReference type="Pfam" id="PF02782">
    <property type="entry name" value="FGGY_C"/>
    <property type="match status" value="1"/>
</dbReference>
<dbReference type="Proteomes" id="UP000291213">
    <property type="component" value="Unassembled WGS sequence"/>
</dbReference>
<dbReference type="GO" id="GO:0016301">
    <property type="term" value="F:kinase activity"/>
    <property type="evidence" value="ECO:0007669"/>
    <property type="project" value="UniProtKB-KW"/>
</dbReference>
<accession>A0A401HBW2</accession>
<reference evidence="6 7" key="1">
    <citation type="submission" date="2017-02" db="EMBL/GenBank/DDBJ databases">
        <title>isolation and characterization of a novel temperate virus Aeropyrum globular virus 1 infecting hyperthermophilic archaeon Aeropyrum.</title>
        <authorList>
            <person name="Yumiya M."/>
            <person name="Yoshida T."/>
            <person name="Sako Y."/>
        </authorList>
    </citation>
    <scope>NUCLEOTIDE SEQUENCE [LARGE SCALE GENOMIC DNA]</scope>
    <source>
        <strain evidence="6 7">YK1-12-2013</strain>
    </source>
</reference>
<feature type="domain" description="Carbohydrate kinase FGGY N-terminal" evidence="4">
    <location>
        <begin position="7"/>
        <end position="262"/>
    </location>
</feature>
<evidence type="ECO:0000259" key="4">
    <source>
        <dbReference type="Pfam" id="PF00370"/>
    </source>
</evidence>
<evidence type="ECO:0000256" key="2">
    <source>
        <dbReference type="ARBA" id="ARBA00022777"/>
    </source>
</evidence>
<evidence type="ECO:0000313" key="6">
    <source>
        <dbReference type="EMBL" id="GBF09917.1"/>
    </source>
</evidence>
<dbReference type="CDD" id="cd07805">
    <property type="entry name" value="ASKHA_NBD_FGGY_CvXK-like"/>
    <property type="match status" value="1"/>
</dbReference>
<dbReference type="Pfam" id="PF00370">
    <property type="entry name" value="FGGY_N"/>
    <property type="match status" value="1"/>
</dbReference>
<dbReference type="OrthoDB" id="26592at2157"/>
<comment type="caution">
    <text evidence="6">The sequence shown here is derived from an EMBL/GenBank/DDBJ whole genome shotgun (WGS) entry which is preliminary data.</text>
</comment>
<evidence type="ECO:0000259" key="5">
    <source>
        <dbReference type="Pfam" id="PF02782"/>
    </source>
</evidence>
<name>A0A401HBW2_AERPX</name>
<dbReference type="PIRSF" id="PIRSF000538">
    <property type="entry name" value="GlpK"/>
    <property type="match status" value="1"/>
</dbReference>
<dbReference type="InterPro" id="IPR000577">
    <property type="entry name" value="Carb_kinase_FGGY"/>
</dbReference>
<dbReference type="RefSeq" id="WP_131160815.1">
    <property type="nucleotide sequence ID" value="NZ_BDMD01000141.1"/>
</dbReference>
<proteinExistence type="inferred from homology"/>
<comment type="similarity">
    <text evidence="3">Belongs to the FGGY kinase family.</text>
</comment>
<evidence type="ECO:0000256" key="1">
    <source>
        <dbReference type="ARBA" id="ARBA00022679"/>
    </source>
</evidence>
<dbReference type="InterPro" id="IPR050406">
    <property type="entry name" value="FGGY_Carb_Kinase"/>
</dbReference>
<dbReference type="SUPFAM" id="SSF53067">
    <property type="entry name" value="Actin-like ATPase domain"/>
    <property type="match status" value="2"/>
</dbReference>
<evidence type="ECO:0000256" key="3">
    <source>
        <dbReference type="RuleBase" id="RU003733"/>
    </source>
</evidence>
<dbReference type="Gene3D" id="3.30.420.40">
    <property type="match status" value="2"/>
</dbReference>
<dbReference type="InterPro" id="IPR018483">
    <property type="entry name" value="Carb_kinase_FGGY_CS"/>
</dbReference>
<protein>
    <submittedName>
        <fullName evidence="6">Carbohydrate kinase, FGGY family</fullName>
    </submittedName>
</protein>
<evidence type="ECO:0000313" key="7">
    <source>
        <dbReference type="Proteomes" id="UP000291213"/>
    </source>
</evidence>
<dbReference type="AlphaFoldDB" id="A0A401HBW2"/>
<feature type="domain" description="Carbohydrate kinase FGGY C-terminal" evidence="5">
    <location>
        <begin position="274"/>
        <end position="455"/>
    </location>
</feature>